<feature type="domain" description="Thioesterase" evidence="3">
    <location>
        <begin position="48"/>
        <end position="113"/>
    </location>
</feature>
<gene>
    <name evidence="4" type="ORF">CF392_13090</name>
</gene>
<keyword evidence="5" id="KW-1185">Reference proteome</keyword>
<dbReference type="EMBL" id="NMPM01000083">
    <property type="protein sequence ID" value="PAV25034.1"/>
    <property type="molecule type" value="Genomic_DNA"/>
</dbReference>
<evidence type="ECO:0000313" key="4">
    <source>
        <dbReference type="EMBL" id="PAV25034.1"/>
    </source>
</evidence>
<evidence type="ECO:0000313" key="5">
    <source>
        <dbReference type="Proteomes" id="UP000218332"/>
    </source>
</evidence>
<dbReference type="Gene3D" id="3.10.129.10">
    <property type="entry name" value="Hotdog Thioesterase"/>
    <property type="match status" value="1"/>
</dbReference>
<dbReference type="PANTHER" id="PTHR21660:SF1">
    <property type="entry name" value="ACYL-COENZYME A THIOESTERASE 13"/>
    <property type="match status" value="1"/>
</dbReference>
<evidence type="ECO:0000256" key="1">
    <source>
        <dbReference type="ARBA" id="ARBA00008324"/>
    </source>
</evidence>
<dbReference type="Pfam" id="PF03061">
    <property type="entry name" value="4HBT"/>
    <property type="match status" value="1"/>
</dbReference>
<keyword evidence="2" id="KW-0378">Hydrolase</keyword>
<dbReference type="InterPro" id="IPR039298">
    <property type="entry name" value="ACOT13"/>
</dbReference>
<protein>
    <submittedName>
        <fullName evidence="4">Esterase</fullName>
    </submittedName>
</protein>
<dbReference type="Proteomes" id="UP000218332">
    <property type="component" value="Unassembled WGS sequence"/>
</dbReference>
<sequence>MNEIPEGFGPLSRTSPFTELLGPIYEKADCSGLVIGLFAEKKHCNARGIVHGGVLGTLADIAMGYSAAFSTEPPTPIVTTSQTLDYAGKANQGDWIEVHTDVQKVGRRTAFANGYFHVDSKRIARASAVFSVVAS</sequence>
<dbReference type="PANTHER" id="PTHR21660">
    <property type="entry name" value="THIOESTERASE SUPERFAMILY MEMBER-RELATED"/>
    <property type="match status" value="1"/>
</dbReference>
<dbReference type="InterPro" id="IPR029069">
    <property type="entry name" value="HotDog_dom_sf"/>
</dbReference>
<evidence type="ECO:0000259" key="3">
    <source>
        <dbReference type="Pfam" id="PF03061"/>
    </source>
</evidence>
<reference evidence="4 5" key="1">
    <citation type="submission" date="2017-07" db="EMBL/GenBank/DDBJ databases">
        <title>Tamlnaduibacter salinus (Mi-7) genome sequencing.</title>
        <authorList>
            <person name="Verma A."/>
            <person name="Krishnamurthi S."/>
        </authorList>
    </citation>
    <scope>NUCLEOTIDE SEQUENCE [LARGE SCALE GENOMIC DNA]</scope>
    <source>
        <strain evidence="4 5">Mi-7</strain>
    </source>
</reference>
<accession>A0A2A2I176</accession>
<proteinExistence type="inferred from homology"/>
<dbReference type="InterPro" id="IPR006683">
    <property type="entry name" value="Thioestr_dom"/>
</dbReference>
<organism evidence="4 5">
    <name type="scientific">Tamilnaduibacter salinus</name>
    <dbReference type="NCBI Taxonomy" id="1484056"/>
    <lineage>
        <taxon>Bacteria</taxon>
        <taxon>Pseudomonadati</taxon>
        <taxon>Pseudomonadota</taxon>
        <taxon>Gammaproteobacteria</taxon>
        <taxon>Pseudomonadales</taxon>
        <taxon>Marinobacteraceae</taxon>
        <taxon>Tamilnaduibacter</taxon>
    </lineage>
</organism>
<comment type="similarity">
    <text evidence="1">Belongs to the thioesterase PaaI family.</text>
</comment>
<dbReference type="AlphaFoldDB" id="A0A2A2I176"/>
<dbReference type="GO" id="GO:0047617">
    <property type="term" value="F:fatty acyl-CoA hydrolase activity"/>
    <property type="evidence" value="ECO:0007669"/>
    <property type="project" value="InterPro"/>
</dbReference>
<comment type="caution">
    <text evidence="4">The sequence shown here is derived from an EMBL/GenBank/DDBJ whole genome shotgun (WGS) entry which is preliminary data.</text>
</comment>
<name>A0A2A2I176_9GAMM</name>
<evidence type="ECO:0000256" key="2">
    <source>
        <dbReference type="ARBA" id="ARBA00022801"/>
    </source>
</evidence>
<dbReference type="SUPFAM" id="SSF54637">
    <property type="entry name" value="Thioesterase/thiol ester dehydrase-isomerase"/>
    <property type="match status" value="1"/>
</dbReference>
<dbReference type="CDD" id="cd03443">
    <property type="entry name" value="PaaI_thioesterase"/>
    <property type="match status" value="1"/>
</dbReference>
<dbReference type="RefSeq" id="WP_095611903.1">
    <property type="nucleotide sequence ID" value="NZ_NMPM01000083.1"/>
</dbReference>